<evidence type="ECO:0000256" key="1">
    <source>
        <dbReference type="SAM" id="Phobius"/>
    </source>
</evidence>
<dbReference type="RefSeq" id="XP_025427879.1">
    <property type="nucleotide sequence ID" value="XM_025570655.1"/>
</dbReference>
<sequence length="98" mass="10936">MYSVLEGGKEALRYGVRRSLSGLECRSWGWALPFSDERAYTPYSTGYMVLVVVVVVALVSGIYWTVRLVLCTSESDDSWEGKTGWFIICLSQSRGGIL</sequence>
<keyword evidence="1" id="KW-0472">Membrane</keyword>
<keyword evidence="3" id="KW-1185">Reference proteome</keyword>
<feature type="transmembrane region" description="Helical" evidence="1">
    <location>
        <begin position="47"/>
        <end position="66"/>
    </location>
</feature>
<dbReference type="Proteomes" id="UP000248349">
    <property type="component" value="Unassembled WGS sequence"/>
</dbReference>
<dbReference type="AlphaFoldDB" id="A0A318Z681"/>
<proteinExistence type="predicted"/>
<protein>
    <submittedName>
        <fullName evidence="2">Uncharacterized protein</fullName>
    </submittedName>
</protein>
<evidence type="ECO:0000313" key="2">
    <source>
        <dbReference type="EMBL" id="PYH41897.1"/>
    </source>
</evidence>
<dbReference type="EMBL" id="KZ821257">
    <property type="protein sequence ID" value="PYH41897.1"/>
    <property type="molecule type" value="Genomic_DNA"/>
</dbReference>
<dbReference type="GeneID" id="37071883"/>
<keyword evidence="1" id="KW-0812">Transmembrane</keyword>
<accession>A0A318Z681</accession>
<evidence type="ECO:0000313" key="3">
    <source>
        <dbReference type="Proteomes" id="UP000248349"/>
    </source>
</evidence>
<keyword evidence="1" id="KW-1133">Transmembrane helix</keyword>
<name>A0A318Z681_9EURO</name>
<reference evidence="2 3" key="1">
    <citation type="submission" date="2016-12" db="EMBL/GenBank/DDBJ databases">
        <title>The genomes of Aspergillus section Nigri reveals drivers in fungal speciation.</title>
        <authorList>
            <consortium name="DOE Joint Genome Institute"/>
            <person name="Vesth T.C."/>
            <person name="Nybo J."/>
            <person name="Theobald S."/>
            <person name="Brandl J."/>
            <person name="Frisvad J.C."/>
            <person name="Nielsen K.F."/>
            <person name="Lyhne E.K."/>
            <person name="Kogle M.E."/>
            <person name="Kuo A."/>
            <person name="Riley R."/>
            <person name="Clum A."/>
            <person name="Nolan M."/>
            <person name="Lipzen A."/>
            <person name="Salamov A."/>
            <person name="Henrissat B."/>
            <person name="Wiebenga A."/>
            <person name="De Vries R.P."/>
            <person name="Grigoriev I.V."/>
            <person name="Mortensen U.H."/>
            <person name="Andersen M.R."/>
            <person name="Baker S.E."/>
        </authorList>
    </citation>
    <scope>NUCLEOTIDE SEQUENCE [LARGE SCALE GENOMIC DNA]</scope>
    <source>
        <strain evidence="2 3">JOP 1030-1</strain>
    </source>
</reference>
<gene>
    <name evidence="2" type="ORF">BP01DRAFT_154777</name>
</gene>
<organism evidence="2 3">
    <name type="scientific">Aspergillus saccharolyticus JOP 1030-1</name>
    <dbReference type="NCBI Taxonomy" id="1450539"/>
    <lineage>
        <taxon>Eukaryota</taxon>
        <taxon>Fungi</taxon>
        <taxon>Dikarya</taxon>
        <taxon>Ascomycota</taxon>
        <taxon>Pezizomycotina</taxon>
        <taxon>Eurotiomycetes</taxon>
        <taxon>Eurotiomycetidae</taxon>
        <taxon>Eurotiales</taxon>
        <taxon>Aspergillaceae</taxon>
        <taxon>Aspergillus</taxon>
        <taxon>Aspergillus subgen. Circumdati</taxon>
    </lineage>
</organism>